<comment type="similarity">
    <text evidence="1">Belongs to the PGI/PMI family.</text>
</comment>
<dbReference type="PROSITE" id="PS51464">
    <property type="entry name" value="SIS"/>
    <property type="match status" value="1"/>
</dbReference>
<evidence type="ECO:0000259" key="3">
    <source>
        <dbReference type="PROSITE" id="PS51464"/>
    </source>
</evidence>
<dbReference type="InterPro" id="IPR001347">
    <property type="entry name" value="SIS_dom"/>
</dbReference>
<dbReference type="InterPro" id="IPR035484">
    <property type="entry name" value="SIS_PGI/PMI_1"/>
</dbReference>
<evidence type="ECO:0000256" key="1">
    <source>
        <dbReference type="ARBA" id="ARBA00010523"/>
    </source>
</evidence>
<gene>
    <name evidence="4" type="ORF">NVS47_07490</name>
</gene>
<protein>
    <submittedName>
        <fullName evidence="4">Bifunctional phosphoglucose/phosphomannose isomerase</fullName>
    </submittedName>
</protein>
<dbReference type="NCBIfam" id="NF006426">
    <property type="entry name" value="PRK08674.1-6"/>
    <property type="match status" value="1"/>
</dbReference>
<dbReference type="Pfam" id="PF10432">
    <property type="entry name" value="bact-PGI_C"/>
    <property type="match status" value="1"/>
</dbReference>
<dbReference type="Proteomes" id="UP001524944">
    <property type="component" value="Unassembled WGS sequence"/>
</dbReference>
<feature type="domain" description="SIS" evidence="3">
    <location>
        <begin position="42"/>
        <end position="188"/>
    </location>
</feature>
<dbReference type="RefSeq" id="WP_089609361.1">
    <property type="nucleotide sequence ID" value="NZ_CP022121.1"/>
</dbReference>
<evidence type="ECO:0000313" key="5">
    <source>
        <dbReference type="Proteomes" id="UP001524944"/>
    </source>
</evidence>
<dbReference type="CDD" id="cd05637">
    <property type="entry name" value="SIS_PGI_PMI_2"/>
    <property type="match status" value="1"/>
</dbReference>
<dbReference type="GO" id="GO:0016853">
    <property type="term" value="F:isomerase activity"/>
    <property type="evidence" value="ECO:0007669"/>
    <property type="project" value="UniProtKB-KW"/>
</dbReference>
<dbReference type="NCBIfam" id="NF006423">
    <property type="entry name" value="PRK08674.1-2"/>
    <property type="match status" value="1"/>
</dbReference>
<sequence length="359" mass="39403">MHHEINLDKLDQLKKGDPENMLEALSGLPTQCQDAMQRARAVNISFAADFKNILVTGLGGSAIGGDFLRVYGYRKCTLPILVNRDYNLPSFVNEQTLVLAVSYSGNTEETLSAYEEAKLKKAPIVALTSGGQLAERAKKDGIPLILIPSGLQPRAATGYLFLPLLVVLEKLSLLSDIAAEIEETIAGLADLSKAISAQVPTENNPAKQLALRFYNKIPVIWGVAGTTETVAMRWKGQINENSKALAYFNVLPELNHNEIVGTEVPEKFLRELEVVFLRTEDDHPRVQKRFDITKEIIGERVGGISEVWGDGKNPLARMFALTYLGDCTSAYLALLYGIDPSPVKLITLLKNKLAELPEA</sequence>
<keyword evidence="5" id="KW-1185">Reference proteome</keyword>
<reference evidence="4 5" key="1">
    <citation type="submission" date="2022-08" db="EMBL/GenBank/DDBJ databases">
        <title>Proteogenomics of the novel Dehalobacterium formicoaceticum strain EZ94 highlights a key role of methyltransferases during anaerobic dichloromethane degradation.</title>
        <authorList>
            <person name="Wasmund K."/>
        </authorList>
    </citation>
    <scope>NUCLEOTIDE SEQUENCE [LARGE SCALE GENOMIC DNA]</scope>
    <source>
        <strain evidence="4 5">EZ94</strain>
    </source>
</reference>
<accession>A0ABT1Y3A7</accession>
<dbReference type="CDD" id="cd05017">
    <property type="entry name" value="SIS_PGI_PMI_1"/>
    <property type="match status" value="1"/>
</dbReference>
<organism evidence="4 5">
    <name type="scientific">Dehalobacterium formicoaceticum</name>
    <dbReference type="NCBI Taxonomy" id="51515"/>
    <lineage>
        <taxon>Bacteria</taxon>
        <taxon>Bacillati</taxon>
        <taxon>Bacillota</taxon>
        <taxon>Clostridia</taxon>
        <taxon>Eubacteriales</taxon>
        <taxon>Peptococcaceae</taxon>
        <taxon>Dehalobacterium</taxon>
    </lineage>
</organism>
<dbReference type="InterPro" id="IPR019490">
    <property type="entry name" value="Glu6P/Mann6P_isomerase_C"/>
</dbReference>
<comment type="caution">
    <text evidence="4">The sequence shown here is derived from an EMBL/GenBank/DDBJ whole genome shotgun (WGS) entry which is preliminary data.</text>
</comment>
<dbReference type="EMBL" id="JANPWE010000003">
    <property type="protein sequence ID" value="MCR6545359.1"/>
    <property type="molecule type" value="Genomic_DNA"/>
</dbReference>
<dbReference type="SUPFAM" id="SSF53697">
    <property type="entry name" value="SIS domain"/>
    <property type="match status" value="1"/>
</dbReference>
<dbReference type="Gene3D" id="3.40.50.10490">
    <property type="entry name" value="Glucose-6-phosphate isomerase like protein, domain 1"/>
    <property type="match status" value="2"/>
</dbReference>
<evidence type="ECO:0000256" key="2">
    <source>
        <dbReference type="ARBA" id="ARBA00023235"/>
    </source>
</evidence>
<proteinExistence type="inferred from homology"/>
<dbReference type="Pfam" id="PF01380">
    <property type="entry name" value="SIS"/>
    <property type="match status" value="1"/>
</dbReference>
<name>A0ABT1Y3A7_9FIRM</name>
<dbReference type="InterPro" id="IPR046348">
    <property type="entry name" value="SIS_dom_sf"/>
</dbReference>
<keyword evidence="2 4" id="KW-0413">Isomerase</keyword>
<evidence type="ECO:0000313" key="4">
    <source>
        <dbReference type="EMBL" id="MCR6545359.1"/>
    </source>
</evidence>
<dbReference type="NCBIfam" id="TIGR02128">
    <property type="entry name" value="G6PI_arch"/>
    <property type="match status" value="1"/>
</dbReference>